<accession>A0A3L8PUY2</accession>
<dbReference type="OrthoDB" id="9789940at2"/>
<dbReference type="GO" id="GO:0005886">
    <property type="term" value="C:plasma membrane"/>
    <property type="evidence" value="ECO:0007669"/>
    <property type="project" value="UniProtKB-SubCell"/>
</dbReference>
<dbReference type="CDD" id="cd06662">
    <property type="entry name" value="SURF1"/>
    <property type="match status" value="1"/>
</dbReference>
<keyword evidence="1" id="KW-0812">Transmembrane</keyword>
<dbReference type="InterPro" id="IPR002994">
    <property type="entry name" value="Surf1/Shy1"/>
</dbReference>
<feature type="transmembrane region" description="Helical" evidence="1">
    <location>
        <begin position="207"/>
        <end position="229"/>
    </location>
</feature>
<dbReference type="Pfam" id="PF02104">
    <property type="entry name" value="SURF1"/>
    <property type="match status" value="1"/>
</dbReference>
<proteinExistence type="inferred from homology"/>
<dbReference type="EMBL" id="QZEI01000041">
    <property type="protein sequence ID" value="RLV59215.1"/>
    <property type="molecule type" value="Genomic_DNA"/>
</dbReference>
<comment type="caution">
    <text evidence="1">Lacks conserved residue(s) required for the propagation of feature annotation.</text>
</comment>
<organism evidence="2 3">
    <name type="scientific">Parashewanella curva</name>
    <dbReference type="NCBI Taxonomy" id="2338552"/>
    <lineage>
        <taxon>Bacteria</taxon>
        <taxon>Pseudomonadati</taxon>
        <taxon>Pseudomonadota</taxon>
        <taxon>Gammaproteobacteria</taxon>
        <taxon>Alteromonadales</taxon>
        <taxon>Shewanellaceae</taxon>
        <taxon>Parashewanella</taxon>
    </lineage>
</organism>
<name>A0A3L8PUY2_9GAMM</name>
<keyword evidence="1" id="KW-1003">Cell membrane</keyword>
<evidence type="ECO:0000256" key="1">
    <source>
        <dbReference type="RuleBase" id="RU363076"/>
    </source>
</evidence>
<keyword evidence="1" id="KW-0472">Membrane</keyword>
<dbReference type="AlphaFoldDB" id="A0A3L8PUY2"/>
<keyword evidence="1" id="KW-1133">Transmembrane helix</keyword>
<gene>
    <name evidence="2" type="ORF">D5018_13365</name>
</gene>
<reference evidence="2 3" key="1">
    <citation type="submission" date="2018-09" db="EMBL/GenBank/DDBJ databases">
        <title>Phylogeny of the Shewanellaceae, and recommendation for two new genera, Pseudoshewanella and Parashewanella.</title>
        <authorList>
            <person name="Wang G."/>
        </authorList>
    </citation>
    <scope>NUCLEOTIDE SEQUENCE [LARGE SCALE GENOMIC DNA]</scope>
    <source>
        <strain evidence="2 3">C51</strain>
    </source>
</reference>
<dbReference type="PROSITE" id="PS50895">
    <property type="entry name" value="SURF1"/>
    <property type="match status" value="1"/>
</dbReference>
<comment type="caution">
    <text evidence="2">The sequence shown here is derived from an EMBL/GenBank/DDBJ whole genome shotgun (WGS) entry which is preliminary data.</text>
</comment>
<dbReference type="Proteomes" id="UP000281474">
    <property type="component" value="Unassembled WGS sequence"/>
</dbReference>
<sequence length="246" mass="27616">MLGYLFTLALFILLIKLGFWQLQRANAKAVYENSLEQRQHQAPLNFDEVLSQPDPMTLIGANLTATVTPTSQPLIYLDNQVFEGKVGYLIYQVMNVKGGSHQLLVELGFTPAPLDRSALPKVTPFSGTQTLTGRLYFKQANPFSDRLLPESTTALRIQTLHISELAQYLNISLAKVALQPSSHSFDAQQQPLAKPWQPIPLSSQKHLGYAVQWFSMAGVLALIIIYRWFNARRFSAQSQLKNKEQG</sequence>
<comment type="subcellular location">
    <subcellularLocation>
        <location evidence="1">Cell membrane</location>
        <topology evidence="1">Multi-pass membrane protein</topology>
    </subcellularLocation>
</comment>
<evidence type="ECO:0000313" key="3">
    <source>
        <dbReference type="Proteomes" id="UP000281474"/>
    </source>
</evidence>
<protein>
    <recommendedName>
        <fullName evidence="1">SURF1-like protein</fullName>
    </recommendedName>
</protein>
<keyword evidence="3" id="KW-1185">Reference proteome</keyword>
<comment type="similarity">
    <text evidence="1">Belongs to the SURF1 family.</text>
</comment>
<evidence type="ECO:0000313" key="2">
    <source>
        <dbReference type="EMBL" id="RLV59215.1"/>
    </source>
</evidence>